<feature type="binding site" evidence="6">
    <location>
        <begin position="132"/>
        <end position="134"/>
    </location>
    <ligand>
        <name>NAD(+)</name>
        <dbReference type="ChEBI" id="CHEBI:57540"/>
    </ligand>
</feature>
<dbReference type="InterPro" id="IPR036291">
    <property type="entry name" value="NAD(P)-bd_dom_sf"/>
</dbReference>
<dbReference type="PIRSF" id="PIRSF000102">
    <property type="entry name" value="Lac_mal_DH"/>
    <property type="match status" value="1"/>
</dbReference>
<dbReference type="InterPro" id="IPR001236">
    <property type="entry name" value="Lactate/malate_DH_N"/>
</dbReference>
<evidence type="ECO:0000256" key="6">
    <source>
        <dbReference type="HAMAP-Rule" id="MF_01517"/>
    </source>
</evidence>
<comment type="catalytic activity">
    <reaction evidence="6">
        <text>(S)-malate + NAD(+) = oxaloacetate + NADH + H(+)</text>
        <dbReference type="Rhea" id="RHEA:21432"/>
        <dbReference type="ChEBI" id="CHEBI:15378"/>
        <dbReference type="ChEBI" id="CHEBI:15589"/>
        <dbReference type="ChEBI" id="CHEBI:16452"/>
        <dbReference type="ChEBI" id="CHEBI:57540"/>
        <dbReference type="ChEBI" id="CHEBI:57945"/>
        <dbReference type="EC" id="1.1.1.37"/>
    </reaction>
</comment>
<dbReference type="InterPro" id="IPR001557">
    <property type="entry name" value="L-lactate/malate_DH"/>
</dbReference>
<dbReference type="InterPro" id="IPR015955">
    <property type="entry name" value="Lactate_DH/Glyco_Ohase_4_C"/>
</dbReference>
<dbReference type="CDD" id="cd01338">
    <property type="entry name" value="MDH_chloroplast-like"/>
    <property type="match status" value="1"/>
</dbReference>
<evidence type="ECO:0000256" key="5">
    <source>
        <dbReference type="ARBA" id="ARBA00023027"/>
    </source>
</evidence>
<evidence type="ECO:0000256" key="2">
    <source>
        <dbReference type="ARBA" id="ARBA00009613"/>
    </source>
</evidence>
<feature type="active site" description="Proton acceptor" evidence="6">
    <location>
        <position position="190"/>
    </location>
</feature>
<dbReference type="InterPro" id="IPR010945">
    <property type="entry name" value="Malate_DH_type2"/>
</dbReference>
<feature type="binding site" evidence="6">
    <location>
        <position position="115"/>
    </location>
    <ligand>
        <name>NAD(+)</name>
        <dbReference type="ChEBI" id="CHEBI:57540"/>
    </ligand>
</feature>
<evidence type="ECO:0000259" key="8">
    <source>
        <dbReference type="Pfam" id="PF02866"/>
    </source>
</evidence>
<comment type="caution">
    <text evidence="9">The sequence shown here is derived from an EMBL/GenBank/DDBJ whole genome shotgun (WGS) entry which is preliminary data.</text>
</comment>
<evidence type="ECO:0000259" key="7">
    <source>
        <dbReference type="Pfam" id="PF00056"/>
    </source>
</evidence>
<sequence>MAKAPMRVAVTGAAGQIGYSLLFRIANGDLLGKDQPVILQLLEIADEKAQKALKGVIMEIDDCAFPLLAGVTAHSDPMTAFKDADVALLVGARPRGPGMERKDLLEANAQIFTVQGKALDAVASRNVKVLVVGNPANTNAYIAMKSAPNLPAKNFTAMLRLDHNRALSQIAAKISKPVTSIEKLTVWGNHSPTMYPDYRFSTADGKSVKEAINDEVWNKDVFLPTVGKRGAAIIDARGVSSAASAANAAIDHVRDWVLGTNGKWVTMGIPSDGSYGIPKDTIFGFPVTVENGEYKIVQGLEIDAFSQERINLTLKELLEEREGVKHLLG</sequence>
<proteinExistence type="inferred from homology"/>
<keyword evidence="4 6" id="KW-0560">Oxidoreductase</keyword>
<evidence type="ECO:0000256" key="1">
    <source>
        <dbReference type="ARBA" id="ARBA00003966"/>
    </source>
</evidence>
<feature type="binding site" evidence="6">
    <location>
        <position position="95"/>
    </location>
    <ligand>
        <name>substrate</name>
    </ligand>
</feature>
<dbReference type="EC" id="1.1.1.37" evidence="6"/>
<comment type="similarity">
    <text evidence="2 6">Belongs to the LDH/MDH superfamily. MDH type 2 family.</text>
</comment>
<evidence type="ECO:0000313" key="9">
    <source>
        <dbReference type="EMBL" id="MFC7287650.1"/>
    </source>
</evidence>
<feature type="binding site" evidence="6">
    <location>
        <begin position="12"/>
        <end position="18"/>
    </location>
    <ligand>
        <name>NAD(+)</name>
        <dbReference type="ChEBI" id="CHEBI:57540"/>
    </ligand>
</feature>
<dbReference type="PANTHER" id="PTHR23382">
    <property type="entry name" value="MALATE DEHYDROGENASE"/>
    <property type="match status" value="1"/>
</dbReference>
<evidence type="ECO:0000256" key="3">
    <source>
        <dbReference type="ARBA" id="ARBA00022532"/>
    </source>
</evidence>
<keyword evidence="10" id="KW-1185">Reference proteome</keyword>
<feature type="binding site" evidence="6">
    <location>
        <position position="134"/>
    </location>
    <ligand>
        <name>substrate</name>
    </ligand>
</feature>
<feature type="binding site" evidence="6">
    <location>
        <position position="165"/>
    </location>
    <ligand>
        <name>substrate</name>
    </ligand>
</feature>
<dbReference type="RefSeq" id="WP_382270886.1">
    <property type="nucleotide sequence ID" value="NZ_JBHTBU010000001.1"/>
</dbReference>
<dbReference type="HAMAP" id="MF_01517">
    <property type="entry name" value="Malate_dehydrog_2"/>
    <property type="match status" value="1"/>
</dbReference>
<dbReference type="SUPFAM" id="SSF51735">
    <property type="entry name" value="NAD(P)-binding Rossmann-fold domains"/>
    <property type="match status" value="1"/>
</dbReference>
<organism evidence="9 10">
    <name type="scientific">Herminiimonas glaciei</name>
    <dbReference type="NCBI Taxonomy" id="523788"/>
    <lineage>
        <taxon>Bacteria</taxon>
        <taxon>Pseudomonadati</taxon>
        <taxon>Pseudomonadota</taxon>
        <taxon>Betaproteobacteria</taxon>
        <taxon>Burkholderiales</taxon>
        <taxon>Oxalobacteraceae</taxon>
        <taxon>Herminiimonas</taxon>
    </lineage>
</organism>
<name>A0ABW2I9F6_9BURK</name>
<dbReference type="Proteomes" id="UP001596542">
    <property type="component" value="Unassembled WGS sequence"/>
</dbReference>
<feature type="binding site" evidence="6">
    <location>
        <position position="101"/>
    </location>
    <ligand>
        <name>substrate</name>
    </ligand>
</feature>
<dbReference type="InterPro" id="IPR022383">
    <property type="entry name" value="Lactate/malate_DH_C"/>
</dbReference>
<protein>
    <recommendedName>
        <fullName evidence="6">Malate dehydrogenase</fullName>
        <ecNumber evidence="6">1.1.1.37</ecNumber>
    </recommendedName>
</protein>
<comment type="function">
    <text evidence="1 6">Catalyzes the reversible oxidation of malate to oxaloacetate.</text>
</comment>
<dbReference type="NCBIfam" id="NF003916">
    <property type="entry name" value="PRK05442.1"/>
    <property type="match status" value="1"/>
</dbReference>
<evidence type="ECO:0000256" key="4">
    <source>
        <dbReference type="ARBA" id="ARBA00023002"/>
    </source>
</evidence>
<feature type="domain" description="Lactate/malate dehydrogenase N-terminal" evidence="7">
    <location>
        <begin position="6"/>
        <end position="155"/>
    </location>
</feature>
<dbReference type="EMBL" id="JBHTBU010000001">
    <property type="protein sequence ID" value="MFC7287650.1"/>
    <property type="molecule type" value="Genomic_DNA"/>
</dbReference>
<feature type="binding site" evidence="6">
    <location>
        <position position="108"/>
    </location>
    <ligand>
        <name>NAD(+)</name>
        <dbReference type="ChEBI" id="CHEBI:57540"/>
    </ligand>
</feature>
<keyword evidence="3 6" id="KW-0816">Tricarboxylic acid cycle</keyword>
<reference evidence="10" key="1">
    <citation type="journal article" date="2019" name="Int. J. Syst. Evol. Microbiol.">
        <title>The Global Catalogue of Microorganisms (GCM) 10K type strain sequencing project: providing services to taxonomists for standard genome sequencing and annotation.</title>
        <authorList>
            <consortium name="The Broad Institute Genomics Platform"/>
            <consortium name="The Broad Institute Genome Sequencing Center for Infectious Disease"/>
            <person name="Wu L."/>
            <person name="Ma J."/>
        </authorList>
    </citation>
    <scope>NUCLEOTIDE SEQUENCE [LARGE SCALE GENOMIC DNA]</scope>
    <source>
        <strain evidence="10">KACC 12508</strain>
    </source>
</reference>
<gene>
    <name evidence="6" type="primary">mdh</name>
    <name evidence="9" type="ORF">ACFQPC_06320</name>
</gene>
<dbReference type="Pfam" id="PF00056">
    <property type="entry name" value="Ldh_1_N"/>
    <property type="match status" value="1"/>
</dbReference>
<dbReference type="Gene3D" id="3.40.50.720">
    <property type="entry name" value="NAD(P)-binding Rossmann-like Domain"/>
    <property type="match status" value="1"/>
</dbReference>
<dbReference type="SUPFAM" id="SSF56327">
    <property type="entry name" value="LDH C-terminal domain-like"/>
    <property type="match status" value="1"/>
</dbReference>
<dbReference type="NCBIfam" id="TIGR01759">
    <property type="entry name" value="MalateDH-SF1"/>
    <property type="match status" value="1"/>
</dbReference>
<accession>A0ABW2I9F6</accession>
<keyword evidence="5 6" id="KW-0520">NAD</keyword>
<dbReference type="Pfam" id="PF02866">
    <property type="entry name" value="Ldh_1_C"/>
    <property type="match status" value="1"/>
</dbReference>
<feature type="domain" description="Lactate/malate dehydrogenase C-terminal" evidence="8">
    <location>
        <begin position="160"/>
        <end position="326"/>
    </location>
</feature>
<dbReference type="Gene3D" id="3.90.110.10">
    <property type="entry name" value="Lactate dehydrogenase/glycoside hydrolase, family 4, C-terminal"/>
    <property type="match status" value="1"/>
</dbReference>
<dbReference type="GO" id="GO:0030060">
    <property type="term" value="F:L-malate dehydrogenase (NAD+) activity"/>
    <property type="evidence" value="ECO:0007669"/>
    <property type="project" value="UniProtKB-EC"/>
</dbReference>
<evidence type="ECO:0000313" key="10">
    <source>
        <dbReference type="Proteomes" id="UP001596542"/>
    </source>
</evidence>